<dbReference type="OrthoDB" id="524326at2759"/>
<name>A0A914AY79_PATMI</name>
<feature type="compositionally biased region" description="Polar residues" evidence="1">
    <location>
        <begin position="509"/>
        <end position="524"/>
    </location>
</feature>
<dbReference type="GeneID" id="119738006"/>
<keyword evidence="4" id="KW-1185">Reference proteome</keyword>
<dbReference type="SUPFAM" id="SSF46785">
    <property type="entry name" value="Winged helix' DNA-binding domain"/>
    <property type="match status" value="1"/>
</dbReference>
<accession>A0A914AY79</accession>
<dbReference type="AlphaFoldDB" id="A0A914AY79"/>
<organism evidence="3 4">
    <name type="scientific">Patiria miniata</name>
    <name type="common">Bat star</name>
    <name type="synonym">Asterina miniata</name>
    <dbReference type="NCBI Taxonomy" id="46514"/>
    <lineage>
        <taxon>Eukaryota</taxon>
        <taxon>Metazoa</taxon>
        <taxon>Echinodermata</taxon>
        <taxon>Eleutherozoa</taxon>
        <taxon>Asterozoa</taxon>
        <taxon>Asteroidea</taxon>
        <taxon>Valvatacea</taxon>
        <taxon>Valvatida</taxon>
        <taxon>Asterinidae</taxon>
        <taxon>Patiria</taxon>
    </lineage>
</organism>
<feature type="compositionally biased region" description="Polar residues" evidence="1">
    <location>
        <begin position="549"/>
        <end position="562"/>
    </location>
</feature>
<dbReference type="PANTHER" id="PTHR16206:SF4">
    <property type="entry name" value="PROTEIN LET-99"/>
    <property type="match status" value="1"/>
</dbReference>
<dbReference type="EnsemblMetazoa" id="XM_038212710.1">
    <property type="protein sequence ID" value="XP_038068638.1"/>
    <property type="gene ID" value="LOC119738006"/>
</dbReference>
<sequence length="1047" mass="116884">MDPPHLCGEPFKATKLWNMIIRDFRAGMPLKRHRKGLRGRHHDNCFTSTEAIDWLHDYLQNCDRFGPWVTRAQTVSLLEKFLHSKVVQGVKGSTKSSPVKFEDNGDLYKFVPVSPMKKLRSALSSRSNLRTARTPLKTLNSEPMSRTLSYDNPAFSAQDADRESAGQGKGKGGGPSRGLPQCRLVQRPLTPAQREEVWKSATLNRLQRLLWLTSLDGLLDAGLVSAKHIMHSCTHVSRNGVVLVPKDQDDLPHWVLSAMKCLANWPNSPDSGLPNYPGFERDVFKTISSYFLGLSQPLLTFHLYDLIVESFVTAERRDRGLYPGAEPLTTPPQTIQGLTSFESVENLMLNMTSAGMFGLSPELAGAPERARGAIDRKGRFAEDAMSKRLKLMDGRKWIGDVRGIPPSTTAFHIEAEGGHGSSGRSSDALRGSCSPPSRRGKRGIQRSSSMSVTGFTRPNSDGNQQPVDGDGKHSSIQPQGMRRCISEPTTGCQGIKQNYPVRVPRESPPITSSNRMESGWQHNQEPPRENHGSRHQQHLHQRHRPLSAPVQQRTPKFPSASNLHVPEHHQREIPGLGGKSRKFTSQIIISDKGKGTSSSTHRPMTGFASSQTRPSTETSSSSKDLNYGFPLQYPDPATNTRRGFGSMNDIGNALKSNQTECPPKETHTRNLFVSKRFGSASELIQKIFKKKSSSREADAPRQPISLGHQLRGSTPNLVHQQTQQPSNSIPNLDRATPPNPTTVTNINDRQQDRISPSYPPPLRATLSYSDIGSSRENSASHTPDSHPQVNGLRSGSSSDVRSTAKVESSAGYQKMKRSDSTASLYLSDDKSYTEEALRLCCLLLPPVNRRKLHLLLKLMTKMEANPELVLSSRKTTRQLVLETFSRAILCSQEEIDYNETLASRIVEYLMDNHGNVFTQPEELKADIQDRLVYLGRSQIKYVTETENQTATAPSYCQKMSVEQYEAQKLSNSQRAVADLLEVIIRDHNMPAKDKKKKLKQFQKTYPDIYARRLPTTASEAELFPEKPKIKQPMTNVRKSFTKLKSLR</sequence>
<dbReference type="InterPro" id="IPR008936">
    <property type="entry name" value="Rho_GTPase_activation_prot"/>
</dbReference>
<feature type="region of interest" description="Disordered" evidence="1">
    <location>
        <begin position="411"/>
        <end position="644"/>
    </location>
</feature>
<dbReference type="Gene3D" id="1.10.10.10">
    <property type="entry name" value="Winged helix-like DNA-binding domain superfamily/Winged helix DNA-binding domain"/>
    <property type="match status" value="1"/>
</dbReference>
<dbReference type="Gene3D" id="1.10.555.10">
    <property type="entry name" value="Rho GTPase activation protein"/>
    <property type="match status" value="1"/>
</dbReference>
<feature type="compositionally biased region" description="Polar residues" evidence="1">
    <location>
        <begin position="445"/>
        <end position="466"/>
    </location>
</feature>
<dbReference type="PROSITE" id="PS50186">
    <property type="entry name" value="DEP"/>
    <property type="match status" value="1"/>
</dbReference>
<dbReference type="PANTHER" id="PTHR16206">
    <property type="entry name" value="DEP DOMAIN-CONTAINING"/>
    <property type="match status" value="1"/>
</dbReference>
<evidence type="ECO:0000259" key="2">
    <source>
        <dbReference type="PROSITE" id="PS50186"/>
    </source>
</evidence>
<evidence type="ECO:0000256" key="1">
    <source>
        <dbReference type="SAM" id="MobiDB-lite"/>
    </source>
</evidence>
<dbReference type="Proteomes" id="UP000887568">
    <property type="component" value="Unplaced"/>
</dbReference>
<feature type="compositionally biased region" description="Polar residues" evidence="1">
    <location>
        <begin position="766"/>
        <end position="801"/>
    </location>
</feature>
<feature type="compositionally biased region" description="Basic residues" evidence="1">
    <location>
        <begin position="533"/>
        <end position="545"/>
    </location>
</feature>
<dbReference type="InterPro" id="IPR000591">
    <property type="entry name" value="DEP_dom"/>
</dbReference>
<feature type="domain" description="DEP" evidence="2">
    <location>
        <begin position="24"/>
        <end position="112"/>
    </location>
</feature>
<dbReference type="InterPro" id="IPR036388">
    <property type="entry name" value="WH-like_DNA-bd_sf"/>
</dbReference>
<feature type="region of interest" description="Disordered" evidence="1">
    <location>
        <begin position="122"/>
        <end position="181"/>
    </location>
</feature>
<proteinExistence type="predicted"/>
<feature type="compositionally biased region" description="Gly residues" evidence="1">
    <location>
        <begin position="167"/>
        <end position="176"/>
    </location>
</feature>
<dbReference type="SUPFAM" id="SSF48350">
    <property type="entry name" value="GTPase activation domain, GAP"/>
    <property type="match status" value="1"/>
</dbReference>
<dbReference type="InterPro" id="IPR036390">
    <property type="entry name" value="WH_DNA-bd_sf"/>
</dbReference>
<feature type="region of interest" description="Disordered" evidence="1">
    <location>
        <begin position="689"/>
        <end position="820"/>
    </location>
</feature>
<feature type="compositionally biased region" description="Polar residues" evidence="1">
    <location>
        <begin position="137"/>
        <end position="150"/>
    </location>
</feature>
<reference evidence="3" key="1">
    <citation type="submission" date="2022-11" db="UniProtKB">
        <authorList>
            <consortium name="EnsemblMetazoa"/>
        </authorList>
    </citation>
    <scope>IDENTIFICATION</scope>
</reference>
<dbReference type="GO" id="GO:0035556">
    <property type="term" value="P:intracellular signal transduction"/>
    <property type="evidence" value="ECO:0007669"/>
    <property type="project" value="InterPro"/>
</dbReference>
<feature type="compositionally biased region" description="Polar residues" evidence="1">
    <location>
        <begin position="595"/>
        <end position="624"/>
    </location>
</feature>
<evidence type="ECO:0000313" key="4">
    <source>
        <dbReference type="Proteomes" id="UP000887568"/>
    </source>
</evidence>
<dbReference type="SMART" id="SM00049">
    <property type="entry name" value="DEP"/>
    <property type="match status" value="1"/>
</dbReference>
<dbReference type="Pfam" id="PF00610">
    <property type="entry name" value="DEP"/>
    <property type="match status" value="1"/>
</dbReference>
<dbReference type="OMA" id="HRRHMRT"/>
<protein>
    <recommendedName>
        <fullName evidence="2">DEP domain-containing protein</fullName>
    </recommendedName>
</protein>
<evidence type="ECO:0000313" key="3">
    <source>
        <dbReference type="EnsemblMetazoa" id="XP_038068638.1"/>
    </source>
</evidence>
<feature type="compositionally biased region" description="Low complexity" evidence="1">
    <location>
        <begin position="122"/>
        <end position="134"/>
    </location>
</feature>
<feature type="compositionally biased region" description="Polar residues" evidence="1">
    <location>
        <begin position="487"/>
        <end position="496"/>
    </location>
</feature>
<dbReference type="RefSeq" id="XP_038068638.1">
    <property type="nucleotide sequence ID" value="XM_038212710.1"/>
</dbReference>
<feature type="compositionally biased region" description="Polar residues" evidence="1">
    <location>
        <begin position="711"/>
        <end position="730"/>
    </location>
</feature>